<dbReference type="EMBL" id="SJPS01000001">
    <property type="protein sequence ID" value="TWU29490.1"/>
    <property type="molecule type" value="Genomic_DNA"/>
</dbReference>
<dbReference type="AlphaFoldDB" id="A0A5C6CY47"/>
<dbReference type="RefSeq" id="WP_146447514.1">
    <property type="nucleotide sequence ID" value="NZ_SJPS01000001.1"/>
</dbReference>
<dbReference type="Proteomes" id="UP000318437">
    <property type="component" value="Unassembled WGS sequence"/>
</dbReference>
<gene>
    <name evidence="2" type="ORF">Pla144_02680</name>
</gene>
<keyword evidence="3" id="KW-1185">Reference proteome</keyword>
<comment type="caution">
    <text evidence="2">The sequence shown here is derived from an EMBL/GenBank/DDBJ whole genome shotgun (WGS) entry which is preliminary data.</text>
</comment>
<organism evidence="2 3">
    <name type="scientific">Bythopirellula polymerisocia</name>
    <dbReference type="NCBI Taxonomy" id="2528003"/>
    <lineage>
        <taxon>Bacteria</taxon>
        <taxon>Pseudomonadati</taxon>
        <taxon>Planctomycetota</taxon>
        <taxon>Planctomycetia</taxon>
        <taxon>Pirellulales</taxon>
        <taxon>Lacipirellulaceae</taxon>
        <taxon>Bythopirellula</taxon>
    </lineage>
</organism>
<dbReference type="OrthoDB" id="10018610at2"/>
<evidence type="ECO:0000256" key="1">
    <source>
        <dbReference type="SAM" id="MobiDB-lite"/>
    </source>
</evidence>
<proteinExistence type="predicted"/>
<feature type="compositionally biased region" description="Polar residues" evidence="1">
    <location>
        <begin position="93"/>
        <end position="113"/>
    </location>
</feature>
<accession>A0A5C6CY47</accession>
<evidence type="ECO:0000313" key="3">
    <source>
        <dbReference type="Proteomes" id="UP000318437"/>
    </source>
</evidence>
<reference evidence="2 3" key="1">
    <citation type="submission" date="2019-02" db="EMBL/GenBank/DDBJ databases">
        <title>Deep-cultivation of Planctomycetes and their phenomic and genomic characterization uncovers novel biology.</title>
        <authorList>
            <person name="Wiegand S."/>
            <person name="Jogler M."/>
            <person name="Boedeker C."/>
            <person name="Pinto D."/>
            <person name="Vollmers J."/>
            <person name="Rivas-Marin E."/>
            <person name="Kohn T."/>
            <person name="Peeters S.H."/>
            <person name="Heuer A."/>
            <person name="Rast P."/>
            <person name="Oberbeckmann S."/>
            <person name="Bunk B."/>
            <person name="Jeske O."/>
            <person name="Meyerdierks A."/>
            <person name="Storesund J.E."/>
            <person name="Kallscheuer N."/>
            <person name="Luecker S."/>
            <person name="Lage O.M."/>
            <person name="Pohl T."/>
            <person name="Merkel B.J."/>
            <person name="Hornburger P."/>
            <person name="Mueller R.-W."/>
            <person name="Bruemmer F."/>
            <person name="Labrenz M."/>
            <person name="Spormann A.M."/>
            <person name="Op Den Camp H."/>
            <person name="Overmann J."/>
            <person name="Amann R."/>
            <person name="Jetten M.S.M."/>
            <person name="Mascher T."/>
            <person name="Medema M.H."/>
            <person name="Devos D.P."/>
            <person name="Kaster A.-K."/>
            <person name="Ovreas L."/>
            <person name="Rohde M."/>
            <person name="Galperin M.Y."/>
            <person name="Jogler C."/>
        </authorList>
    </citation>
    <scope>NUCLEOTIDE SEQUENCE [LARGE SCALE GENOMIC DNA]</scope>
    <source>
        <strain evidence="2 3">Pla144</strain>
    </source>
</reference>
<protein>
    <submittedName>
        <fullName evidence="2">Uncharacterized protein</fullName>
    </submittedName>
</protein>
<name>A0A5C6CY47_9BACT</name>
<evidence type="ECO:0000313" key="2">
    <source>
        <dbReference type="EMBL" id="TWU29490.1"/>
    </source>
</evidence>
<sequence length="333" mass="36839">MVVLQTVRSRIVCVDQQLATNSNDSVTDRSHPDPALASHSRTCRRKWMISADAPLSQFLLAGILLIIRDPNGNETKRLALEKGSRVEIVENTSLQTPSDPLKQSSSKPPNVNSLELVDDQPSGRFTVFAPTYEPTATRLLTEMMTSVNKPDSVHVIDKLSDIGADDRDVVLLVMDSKAFLEIGDYDPQNLKQRKVIGIGYGAAKLFGELGLEINGGACAHGVQGPPRISMEPNRLIVESRVPAPLFVFEPPVIDAEHYHNDLFFGMYIGDKKPMRRDLVDIISLQTADKKYAPIVRQGVKVLICVDAPADQWSKPFRQLVNEIAIALDSHRPK</sequence>
<feature type="region of interest" description="Disordered" evidence="1">
    <location>
        <begin position="93"/>
        <end position="114"/>
    </location>
</feature>